<evidence type="ECO:0000313" key="2">
    <source>
        <dbReference type="EMBL" id="KAK2739374.1"/>
    </source>
</evidence>
<reference evidence="2" key="1">
    <citation type="submission" date="2023-02" db="EMBL/GenBank/DDBJ databases">
        <title>Colletotrichum kahawae CIFC_Que2 genome sequencing and assembly.</title>
        <authorList>
            <person name="Baroncelli R."/>
        </authorList>
    </citation>
    <scope>NUCLEOTIDE SEQUENCE</scope>
    <source>
        <strain evidence="2">CIFC_Que2</strain>
    </source>
</reference>
<gene>
    <name evidence="2" type="ORF">CKAH01_07324</name>
</gene>
<protein>
    <submittedName>
        <fullName evidence="2">Uncharacterized protein</fullName>
    </submittedName>
</protein>
<sequence length="102" mass="11799">MYWAKILDDLDAQSEPSRRVQDAEVESASASDPESHRMHRNMPPSSKDPSLFIKFASIDRRRWTVEKDLWLLLEMTSSSWTNELVPGQEDQQCGNKVAEEDF</sequence>
<accession>A0AAD9Y4F3</accession>
<keyword evidence="3" id="KW-1185">Reference proteome</keyword>
<dbReference type="AlphaFoldDB" id="A0AAD9Y4F3"/>
<name>A0AAD9Y4F3_COLKA</name>
<organism evidence="2 3">
    <name type="scientific">Colletotrichum kahawae</name>
    <name type="common">Coffee berry disease fungus</name>
    <dbReference type="NCBI Taxonomy" id="34407"/>
    <lineage>
        <taxon>Eukaryota</taxon>
        <taxon>Fungi</taxon>
        <taxon>Dikarya</taxon>
        <taxon>Ascomycota</taxon>
        <taxon>Pezizomycotina</taxon>
        <taxon>Sordariomycetes</taxon>
        <taxon>Hypocreomycetidae</taxon>
        <taxon>Glomerellales</taxon>
        <taxon>Glomerellaceae</taxon>
        <taxon>Colletotrichum</taxon>
        <taxon>Colletotrichum gloeosporioides species complex</taxon>
    </lineage>
</organism>
<comment type="caution">
    <text evidence="2">The sequence shown here is derived from an EMBL/GenBank/DDBJ whole genome shotgun (WGS) entry which is preliminary data.</text>
</comment>
<dbReference type="EMBL" id="VYYT01000367">
    <property type="protein sequence ID" value="KAK2739374.1"/>
    <property type="molecule type" value="Genomic_DNA"/>
</dbReference>
<evidence type="ECO:0000256" key="1">
    <source>
        <dbReference type="SAM" id="MobiDB-lite"/>
    </source>
</evidence>
<feature type="region of interest" description="Disordered" evidence="1">
    <location>
        <begin position="12"/>
        <end position="48"/>
    </location>
</feature>
<dbReference type="Proteomes" id="UP001281614">
    <property type="component" value="Unassembled WGS sequence"/>
</dbReference>
<proteinExistence type="predicted"/>
<evidence type="ECO:0000313" key="3">
    <source>
        <dbReference type="Proteomes" id="UP001281614"/>
    </source>
</evidence>